<sequence length="165" mass="18723">MLSCFNYQRQGFTFQPHRERSSDSKFKSHQWRSTSTLFRCQLYNPTVLFGVPSQPHLSHRGQRLGKMWRNGESGSTGVEAIGSTASRECQPQEERPSQVKTSRIDRRPVESAAARTHEKGVVHCQKISSQSIFQCSSIMDMCPVPRIAPHMEFPAFVCILHSVSI</sequence>
<reference evidence="2" key="1">
    <citation type="journal article" date="2003" name="Genome Biol.">
        <title>An integrated gene annotation and transcriptional profiling approach towards the full gene content of the Drosophila genome.</title>
        <authorList>
            <person name="Hild M."/>
            <person name="Beckmann B."/>
            <person name="Haas S.A."/>
            <person name="Koch B."/>
            <person name="Solovyev V."/>
            <person name="Busold C."/>
            <person name="Fellenberg K."/>
            <person name="Boutros M."/>
            <person name="Vingron M."/>
            <person name="Sauer F."/>
            <person name="Hoheisel J.D."/>
            <person name="Paro R."/>
        </authorList>
    </citation>
    <scope>NUCLEOTIDE SEQUENCE</scope>
</reference>
<proteinExistence type="predicted"/>
<gene>
    <name evidence="2" type="ORF">HDC10917</name>
</gene>
<name>Q6IL02_DROME</name>
<dbReference type="AlphaFoldDB" id="Q6IL02"/>
<evidence type="ECO:0000256" key="1">
    <source>
        <dbReference type="SAM" id="MobiDB-lite"/>
    </source>
</evidence>
<accession>Q6IL02</accession>
<protein>
    <submittedName>
        <fullName evidence="2">HDC10917</fullName>
    </submittedName>
</protein>
<evidence type="ECO:0000313" key="2">
    <source>
        <dbReference type="EMBL" id="DAA03057.1"/>
    </source>
</evidence>
<dbReference type="EMBL" id="BK002214">
    <property type="protein sequence ID" value="DAA03057.1"/>
    <property type="molecule type" value="Genomic_DNA"/>
</dbReference>
<organism evidence="2">
    <name type="scientific">Drosophila melanogaster</name>
    <name type="common">Fruit fly</name>
    <dbReference type="NCBI Taxonomy" id="7227"/>
    <lineage>
        <taxon>Eukaryota</taxon>
        <taxon>Metazoa</taxon>
        <taxon>Ecdysozoa</taxon>
        <taxon>Arthropoda</taxon>
        <taxon>Hexapoda</taxon>
        <taxon>Insecta</taxon>
        <taxon>Pterygota</taxon>
        <taxon>Neoptera</taxon>
        <taxon>Endopterygota</taxon>
        <taxon>Diptera</taxon>
        <taxon>Brachycera</taxon>
        <taxon>Muscomorpha</taxon>
        <taxon>Ephydroidea</taxon>
        <taxon>Drosophilidae</taxon>
        <taxon>Drosophila</taxon>
        <taxon>Sophophora</taxon>
    </lineage>
</organism>
<feature type="region of interest" description="Disordered" evidence="1">
    <location>
        <begin position="82"/>
        <end position="102"/>
    </location>
</feature>
<feature type="compositionally biased region" description="Basic and acidic residues" evidence="1">
    <location>
        <begin position="90"/>
        <end position="102"/>
    </location>
</feature>